<organism evidence="2 3">
    <name type="scientific">Streptomyces corynorhini</name>
    <dbReference type="NCBI Taxonomy" id="2282652"/>
    <lineage>
        <taxon>Bacteria</taxon>
        <taxon>Bacillati</taxon>
        <taxon>Actinomycetota</taxon>
        <taxon>Actinomycetes</taxon>
        <taxon>Kitasatosporales</taxon>
        <taxon>Streptomycetaceae</taxon>
        <taxon>Streptomyces</taxon>
    </lineage>
</organism>
<dbReference type="AlphaFoldDB" id="A0A370B3V3"/>
<accession>A0A370B3V3</accession>
<dbReference type="Proteomes" id="UP000253741">
    <property type="component" value="Unassembled WGS sequence"/>
</dbReference>
<evidence type="ECO:0000313" key="3">
    <source>
        <dbReference type="Proteomes" id="UP000253741"/>
    </source>
</evidence>
<evidence type="ECO:0000256" key="1">
    <source>
        <dbReference type="SAM" id="MobiDB-lite"/>
    </source>
</evidence>
<name>A0A370B3V3_9ACTN</name>
<gene>
    <name evidence="2" type="ORF">DVH02_19755</name>
</gene>
<evidence type="ECO:0000313" key="2">
    <source>
        <dbReference type="EMBL" id="RDG36490.1"/>
    </source>
</evidence>
<comment type="caution">
    <text evidence="2">The sequence shown here is derived from an EMBL/GenBank/DDBJ whole genome shotgun (WGS) entry which is preliminary data.</text>
</comment>
<sequence length="126" mass="13333">MTGHQDDSAPAPTPLRVNSLRLLPWSSPEGNPCFLSTDGRGSMMSRLADDVEEAQTGVAAEVLDDAAAILAERKADVSDLRRALARVMEALGDMLRVAESRGARLSVSDDDDDQDGGPELPAETAV</sequence>
<dbReference type="OrthoDB" id="4320909at2"/>
<feature type="region of interest" description="Disordered" evidence="1">
    <location>
        <begin position="101"/>
        <end position="126"/>
    </location>
</feature>
<dbReference type="RefSeq" id="WP_114625156.1">
    <property type="nucleotide sequence ID" value="NZ_QQNA01000155.1"/>
</dbReference>
<keyword evidence="3" id="KW-1185">Reference proteome</keyword>
<reference evidence="2 3" key="1">
    <citation type="submission" date="2018-07" db="EMBL/GenBank/DDBJ databases">
        <title>Streptomyces species from bats.</title>
        <authorList>
            <person name="Dunlap C."/>
        </authorList>
    </citation>
    <scope>NUCLEOTIDE SEQUENCE [LARGE SCALE GENOMIC DNA]</scope>
    <source>
        <strain evidence="2 3">AC230</strain>
    </source>
</reference>
<dbReference type="EMBL" id="QQNA01000155">
    <property type="protein sequence ID" value="RDG36490.1"/>
    <property type="molecule type" value="Genomic_DNA"/>
</dbReference>
<proteinExistence type="predicted"/>
<protein>
    <submittedName>
        <fullName evidence="2">Uncharacterized protein</fullName>
    </submittedName>
</protein>